<dbReference type="PANTHER" id="PTHR43798:SF33">
    <property type="entry name" value="HYDROLASE, PUTATIVE (AFU_ORTHOLOGUE AFUA_2G14860)-RELATED"/>
    <property type="match status" value="1"/>
</dbReference>
<proteinExistence type="predicted"/>
<dbReference type="Proteomes" id="UP001501671">
    <property type="component" value="Unassembled WGS sequence"/>
</dbReference>
<dbReference type="EMBL" id="BAABFO010000019">
    <property type="protein sequence ID" value="GAA4338273.1"/>
    <property type="molecule type" value="Genomic_DNA"/>
</dbReference>
<dbReference type="Pfam" id="PF12146">
    <property type="entry name" value="Hydrolase_4"/>
    <property type="match status" value="1"/>
</dbReference>
<accession>A0ABP8HEK0</accession>
<reference evidence="3" key="1">
    <citation type="journal article" date="2019" name="Int. J. Syst. Evol. Microbiol.">
        <title>The Global Catalogue of Microorganisms (GCM) 10K type strain sequencing project: providing services to taxonomists for standard genome sequencing and annotation.</title>
        <authorList>
            <consortium name="The Broad Institute Genomics Platform"/>
            <consortium name="The Broad Institute Genome Sequencing Center for Infectious Disease"/>
            <person name="Wu L."/>
            <person name="Ma J."/>
        </authorList>
    </citation>
    <scope>NUCLEOTIDE SEQUENCE [LARGE SCALE GENOMIC DNA]</scope>
    <source>
        <strain evidence="3">JCM 17666</strain>
    </source>
</reference>
<dbReference type="InterPro" id="IPR022742">
    <property type="entry name" value="Hydrolase_4"/>
</dbReference>
<name>A0ABP8HEK0_9BURK</name>
<dbReference type="Gene3D" id="3.40.50.1820">
    <property type="entry name" value="alpha/beta hydrolase"/>
    <property type="match status" value="1"/>
</dbReference>
<evidence type="ECO:0000259" key="1">
    <source>
        <dbReference type="Pfam" id="PF12146"/>
    </source>
</evidence>
<dbReference type="RefSeq" id="WP_345251174.1">
    <property type="nucleotide sequence ID" value="NZ_BAABFO010000019.1"/>
</dbReference>
<dbReference type="SUPFAM" id="SSF53474">
    <property type="entry name" value="alpha/beta-Hydrolases"/>
    <property type="match status" value="1"/>
</dbReference>
<dbReference type="InterPro" id="IPR050266">
    <property type="entry name" value="AB_hydrolase_sf"/>
</dbReference>
<organism evidence="2 3">
    <name type="scientific">Pigmentiphaga soli</name>
    <dbReference type="NCBI Taxonomy" id="1007095"/>
    <lineage>
        <taxon>Bacteria</taxon>
        <taxon>Pseudomonadati</taxon>
        <taxon>Pseudomonadota</taxon>
        <taxon>Betaproteobacteria</taxon>
        <taxon>Burkholderiales</taxon>
        <taxon>Alcaligenaceae</taxon>
        <taxon>Pigmentiphaga</taxon>
    </lineage>
</organism>
<evidence type="ECO:0000313" key="3">
    <source>
        <dbReference type="Proteomes" id="UP001501671"/>
    </source>
</evidence>
<feature type="domain" description="Serine aminopeptidase S33" evidence="1">
    <location>
        <begin position="65"/>
        <end position="304"/>
    </location>
</feature>
<keyword evidence="3" id="KW-1185">Reference proteome</keyword>
<comment type="caution">
    <text evidence="2">The sequence shown here is derived from an EMBL/GenBank/DDBJ whole genome shotgun (WGS) entry which is preliminary data.</text>
</comment>
<sequence length="320" mass="34248">MPSNQQTIASETRITGAASGCPLYVRRKRLAGQDKAPGERIVVCVHGATYPSSGTFDLPLDGVSWMDDLARAGFDVHALDMAGYGGSGSWAAMQEAAAERAPLLPTADAVADLAGLVDHLLQSHGAARLSLLGWSWGSSVAAAYAARHPAKVANLVLHAPQWIRQTPSMINTSGKLGAFRTVTSADAIERWIGAIPEAQRAATAPQAWQDAWVEANFAPAAGNGGQKTLRAPNGVLKDNAEYWAAGKALYDPAAIEARTLLILGEWDRDTPPYMAQEVFGRLANAAEKRLVILGGGTHMMMLERPRHRLFDETRLFLSQS</sequence>
<evidence type="ECO:0000313" key="2">
    <source>
        <dbReference type="EMBL" id="GAA4338273.1"/>
    </source>
</evidence>
<gene>
    <name evidence="2" type="ORF">GCM10023144_35070</name>
</gene>
<dbReference type="InterPro" id="IPR029058">
    <property type="entry name" value="AB_hydrolase_fold"/>
</dbReference>
<dbReference type="PANTHER" id="PTHR43798">
    <property type="entry name" value="MONOACYLGLYCEROL LIPASE"/>
    <property type="match status" value="1"/>
</dbReference>
<protein>
    <recommendedName>
        <fullName evidence="1">Serine aminopeptidase S33 domain-containing protein</fullName>
    </recommendedName>
</protein>